<dbReference type="Pfam" id="PF00535">
    <property type="entry name" value="Glycos_transf_2"/>
    <property type="match status" value="1"/>
</dbReference>
<keyword evidence="4 7" id="KW-0812">Transmembrane</keyword>
<evidence type="ECO:0000256" key="6">
    <source>
        <dbReference type="ARBA" id="ARBA00023136"/>
    </source>
</evidence>
<dbReference type="Proteomes" id="UP000297065">
    <property type="component" value="Chromosome"/>
</dbReference>
<dbReference type="OrthoDB" id="9802649at2"/>
<organism evidence="9 10">
    <name type="scientific">Desulfovibrio desulfuricans</name>
    <dbReference type="NCBI Taxonomy" id="876"/>
    <lineage>
        <taxon>Bacteria</taxon>
        <taxon>Pseudomonadati</taxon>
        <taxon>Thermodesulfobacteriota</taxon>
        <taxon>Desulfovibrionia</taxon>
        <taxon>Desulfovibrionales</taxon>
        <taxon>Desulfovibrionaceae</taxon>
        <taxon>Desulfovibrio</taxon>
    </lineage>
</organism>
<dbReference type="InterPro" id="IPR001173">
    <property type="entry name" value="Glyco_trans_2-like"/>
</dbReference>
<evidence type="ECO:0000256" key="7">
    <source>
        <dbReference type="SAM" id="Phobius"/>
    </source>
</evidence>
<evidence type="ECO:0000256" key="3">
    <source>
        <dbReference type="ARBA" id="ARBA00022679"/>
    </source>
</evidence>
<gene>
    <name evidence="9" type="ORF">DDIC_02420</name>
</gene>
<feature type="domain" description="Glycosyltransferase 2-like" evidence="8">
    <location>
        <begin position="7"/>
        <end position="171"/>
    </location>
</feature>
<proteinExistence type="predicted"/>
<dbReference type="Gene3D" id="3.90.550.10">
    <property type="entry name" value="Spore Coat Polysaccharide Biosynthesis Protein SpsA, Chain A"/>
    <property type="match status" value="1"/>
</dbReference>
<dbReference type="PANTHER" id="PTHR48090:SF1">
    <property type="entry name" value="PROPHAGE BACTOPRENOL GLUCOSYL TRANSFERASE HOMOLOG"/>
    <property type="match status" value="1"/>
</dbReference>
<keyword evidence="5 7" id="KW-1133">Transmembrane helix</keyword>
<feature type="transmembrane region" description="Helical" evidence="7">
    <location>
        <begin position="270"/>
        <end position="292"/>
    </location>
</feature>
<dbReference type="InterPro" id="IPR029044">
    <property type="entry name" value="Nucleotide-diphossugar_trans"/>
</dbReference>
<keyword evidence="6 7" id="KW-0472">Membrane</keyword>
<dbReference type="GO" id="GO:0016757">
    <property type="term" value="F:glycosyltransferase activity"/>
    <property type="evidence" value="ECO:0007669"/>
    <property type="project" value="UniProtKB-KW"/>
</dbReference>
<evidence type="ECO:0000259" key="8">
    <source>
        <dbReference type="Pfam" id="PF00535"/>
    </source>
</evidence>
<evidence type="ECO:0000313" key="9">
    <source>
        <dbReference type="EMBL" id="QCC84750.1"/>
    </source>
</evidence>
<dbReference type="PANTHER" id="PTHR48090">
    <property type="entry name" value="UNDECAPRENYL-PHOSPHATE 4-DEOXY-4-FORMAMIDO-L-ARABINOSE TRANSFERASE-RELATED"/>
    <property type="match status" value="1"/>
</dbReference>
<dbReference type="CDD" id="cd04187">
    <property type="entry name" value="DPM1_like_bac"/>
    <property type="match status" value="1"/>
</dbReference>
<name>A0A4V1CX26_DESDE</name>
<dbReference type="AlphaFoldDB" id="A0A4V1CX26"/>
<accession>A0A4V1CX26</accession>
<protein>
    <submittedName>
        <fullName evidence="9">Glycosyltransferase</fullName>
    </submittedName>
</protein>
<dbReference type="InterPro" id="IPR050256">
    <property type="entry name" value="Glycosyltransferase_2"/>
</dbReference>
<dbReference type="RefSeq" id="WP_136398976.1">
    <property type="nucleotide sequence ID" value="NZ_CP036295.1"/>
</dbReference>
<reference evidence="9 10" key="1">
    <citation type="submission" date="2019-02" db="EMBL/GenBank/DDBJ databases">
        <title>Complete Genome Sequence of Desulfovibrio desulfuricans IC1, a Sulfonate Utilizing Anaerobe.</title>
        <authorList>
            <person name="Day L.A."/>
            <person name="De Leon K.B."/>
            <person name="Wall J.D."/>
        </authorList>
    </citation>
    <scope>NUCLEOTIDE SEQUENCE [LARGE SCALE GENOMIC DNA]</scope>
    <source>
        <strain evidence="9 10">IC1</strain>
    </source>
</reference>
<dbReference type="EMBL" id="CP036295">
    <property type="protein sequence ID" value="QCC84750.1"/>
    <property type="molecule type" value="Genomic_DNA"/>
</dbReference>
<sequence>MRQTTLSVVAPVYCEGAHLPEFVNALAAELARLKDDCGASYEIVLVDDGSTDETWEVMRALTGQHACLRCLRLSRNFGKDAALSAGLAAARGDAVITMDSDMQHPVALIPEMVALWRTGGVDVIDVRKQERQEESLLSRCCAVSFYRIFQMLTSYDLKGSGDFKLLDRKVVEAWKSLGERKLFYRGLTSWMGFRHEQILFTPCARCGGASKWSMARRVTLAVDSMTSFSGKPLLIIGVITLLFYALSFFVGCEALWSYLAGHAHSGFTTVILLILLTGSAILTGLCIMSAYIHHAFIELKGRPRYLLAETLEADNTAHPGP</sequence>
<dbReference type="SUPFAM" id="SSF53448">
    <property type="entry name" value="Nucleotide-diphospho-sugar transferases"/>
    <property type="match status" value="1"/>
</dbReference>
<evidence type="ECO:0000256" key="2">
    <source>
        <dbReference type="ARBA" id="ARBA00022676"/>
    </source>
</evidence>
<evidence type="ECO:0000256" key="5">
    <source>
        <dbReference type="ARBA" id="ARBA00022989"/>
    </source>
</evidence>
<feature type="transmembrane region" description="Helical" evidence="7">
    <location>
        <begin position="233"/>
        <end position="258"/>
    </location>
</feature>
<comment type="subcellular location">
    <subcellularLocation>
        <location evidence="1">Membrane</location>
        <topology evidence="1">Multi-pass membrane protein</topology>
    </subcellularLocation>
</comment>
<dbReference type="GO" id="GO:0005886">
    <property type="term" value="C:plasma membrane"/>
    <property type="evidence" value="ECO:0007669"/>
    <property type="project" value="TreeGrafter"/>
</dbReference>
<keyword evidence="2" id="KW-0328">Glycosyltransferase</keyword>
<evidence type="ECO:0000256" key="1">
    <source>
        <dbReference type="ARBA" id="ARBA00004141"/>
    </source>
</evidence>
<evidence type="ECO:0000256" key="4">
    <source>
        <dbReference type="ARBA" id="ARBA00022692"/>
    </source>
</evidence>
<keyword evidence="3 9" id="KW-0808">Transferase</keyword>
<evidence type="ECO:0000313" key="10">
    <source>
        <dbReference type="Proteomes" id="UP000297065"/>
    </source>
</evidence>